<proteinExistence type="predicted"/>
<accession>A0A8S9UIV0</accession>
<gene>
    <name evidence="2" type="ORF">GN958_ATG11831</name>
</gene>
<sequence length="132" mass="14533">MALAAPTIETRFSLDRDEVGVKCAASELSQNAVASVFERLLSEAESEVTSSQQLYKNARMTPIQPAGSAPALVEIRDDDANILFDQEYSDANETIGSSDSAADVGHDTDDLERHERPDYDGNRWEYTEAETM</sequence>
<evidence type="ECO:0000256" key="1">
    <source>
        <dbReference type="SAM" id="MobiDB-lite"/>
    </source>
</evidence>
<dbReference type="Proteomes" id="UP000704712">
    <property type="component" value="Unassembled WGS sequence"/>
</dbReference>
<feature type="region of interest" description="Disordered" evidence="1">
    <location>
        <begin position="89"/>
        <end position="132"/>
    </location>
</feature>
<protein>
    <submittedName>
        <fullName evidence="2">Uncharacterized protein</fullName>
    </submittedName>
</protein>
<reference evidence="2" key="1">
    <citation type="submission" date="2020-03" db="EMBL/GenBank/DDBJ databases">
        <title>Hybrid Assembly of Korean Phytophthora infestans isolates.</title>
        <authorList>
            <person name="Prokchorchik M."/>
            <person name="Lee Y."/>
            <person name="Seo J."/>
            <person name="Cho J.-H."/>
            <person name="Park Y.-E."/>
            <person name="Jang D.-C."/>
            <person name="Im J.-S."/>
            <person name="Choi J.-G."/>
            <person name="Park H.-J."/>
            <person name="Lee G.-B."/>
            <person name="Lee Y.-G."/>
            <person name="Hong S.-Y."/>
            <person name="Cho K."/>
            <person name="Sohn K.H."/>
        </authorList>
    </citation>
    <scope>NUCLEOTIDE SEQUENCE</scope>
    <source>
        <strain evidence="2">KR_2_A2</strain>
    </source>
</reference>
<evidence type="ECO:0000313" key="2">
    <source>
        <dbReference type="EMBL" id="KAF4138874.1"/>
    </source>
</evidence>
<comment type="caution">
    <text evidence="2">The sequence shown here is derived from an EMBL/GenBank/DDBJ whole genome shotgun (WGS) entry which is preliminary data.</text>
</comment>
<organism evidence="2 3">
    <name type="scientific">Phytophthora infestans</name>
    <name type="common">Potato late blight agent</name>
    <name type="synonym">Botrytis infestans</name>
    <dbReference type="NCBI Taxonomy" id="4787"/>
    <lineage>
        <taxon>Eukaryota</taxon>
        <taxon>Sar</taxon>
        <taxon>Stramenopiles</taxon>
        <taxon>Oomycota</taxon>
        <taxon>Peronosporomycetes</taxon>
        <taxon>Peronosporales</taxon>
        <taxon>Peronosporaceae</taxon>
        <taxon>Phytophthora</taxon>
    </lineage>
</organism>
<dbReference type="AlphaFoldDB" id="A0A8S9UIV0"/>
<feature type="compositionally biased region" description="Basic and acidic residues" evidence="1">
    <location>
        <begin position="104"/>
        <end position="126"/>
    </location>
</feature>
<feature type="compositionally biased region" description="Polar residues" evidence="1">
    <location>
        <begin position="89"/>
        <end position="100"/>
    </location>
</feature>
<dbReference type="EMBL" id="JAACNO010001608">
    <property type="protein sequence ID" value="KAF4138874.1"/>
    <property type="molecule type" value="Genomic_DNA"/>
</dbReference>
<evidence type="ECO:0000313" key="3">
    <source>
        <dbReference type="Proteomes" id="UP000704712"/>
    </source>
</evidence>
<name>A0A8S9UIV0_PHYIN</name>